<name>A0A4R0R7M2_9APHY</name>
<feature type="compositionally biased region" description="Polar residues" evidence="1">
    <location>
        <begin position="261"/>
        <end position="271"/>
    </location>
</feature>
<accession>A0A4R0R7M2</accession>
<feature type="compositionally biased region" description="Basic and acidic residues" evidence="1">
    <location>
        <begin position="121"/>
        <end position="137"/>
    </location>
</feature>
<feature type="compositionally biased region" description="Basic and acidic residues" evidence="1">
    <location>
        <begin position="241"/>
        <end position="251"/>
    </location>
</feature>
<gene>
    <name evidence="2" type="ORF">EIP91_006914</name>
</gene>
<reference evidence="2 3" key="1">
    <citation type="submission" date="2018-11" db="EMBL/GenBank/DDBJ databases">
        <title>Genome assembly of Steccherinum ochraceum LE-BIN_3174, the white-rot fungus of the Steccherinaceae family (The Residual Polyporoid clade, Polyporales, Basidiomycota).</title>
        <authorList>
            <person name="Fedorova T.V."/>
            <person name="Glazunova O.A."/>
            <person name="Landesman E.O."/>
            <person name="Moiseenko K.V."/>
            <person name="Psurtseva N.V."/>
            <person name="Savinova O.S."/>
            <person name="Shakhova N.V."/>
            <person name="Tyazhelova T.V."/>
            <person name="Vasina D.V."/>
        </authorList>
    </citation>
    <scope>NUCLEOTIDE SEQUENCE [LARGE SCALE GENOMIC DNA]</scope>
    <source>
        <strain evidence="2 3">LE-BIN_3174</strain>
    </source>
</reference>
<evidence type="ECO:0000313" key="3">
    <source>
        <dbReference type="Proteomes" id="UP000292702"/>
    </source>
</evidence>
<dbReference type="EMBL" id="RWJN01000374">
    <property type="protein sequence ID" value="TCD62413.1"/>
    <property type="molecule type" value="Genomic_DNA"/>
</dbReference>
<feature type="compositionally biased region" description="Polar residues" evidence="1">
    <location>
        <begin position="158"/>
        <end position="175"/>
    </location>
</feature>
<feature type="compositionally biased region" description="Basic and acidic residues" evidence="1">
    <location>
        <begin position="24"/>
        <end position="47"/>
    </location>
</feature>
<protein>
    <submittedName>
        <fullName evidence="2">Uncharacterized protein</fullName>
    </submittedName>
</protein>
<evidence type="ECO:0000313" key="2">
    <source>
        <dbReference type="EMBL" id="TCD62413.1"/>
    </source>
</evidence>
<sequence length="510" mass="54792">MEFVLDLGTGDVKPNKPRAKSMNQKRDLTTMAPKEREAAEKQREYTRLAKRRERQRKKAASTQSLQEHAPLASVDRGQGGFDSAFTPQPDDRMSVDFLSEVPSVYREQFGSQEVSGSRWNRGHEEDEVHSSAVERKPGSPTPSPSPRQARNVSPKFAGSSSQVPVASTPAPSDSGSGLRENHRSIASHRSCSDLVAAAEDRAEMGSGSSGRSSVSVLGEPTTSAENRAVAMQRVGASSSNKRKDSSHEHNPPARRPRLTPSLPTYSRSPASPLTAHAGPFQSTLAGETPPRAMFPRVVVTPEAQTPFHDISDVSTQMIPIQTRRPHPVISTASQTALYSTRDVVMQTDTALRSVRDVAVQTEALPPSTSPSVVHASTFRLRPASWSADDSLTSSDFMTCGKEYQKGAPVVVGPSGVRAGGSLDRAYTKEDLSSVRLKTHARQDLGRLDDLLLLADSVSAQFSGENVDDVREGMESGMSVEEIEAVVTSNGVDGCLSGLVASGIANFSFNI</sequence>
<comment type="caution">
    <text evidence="2">The sequence shown here is derived from an EMBL/GenBank/DDBJ whole genome shotgun (WGS) entry which is preliminary data.</text>
</comment>
<dbReference type="AlphaFoldDB" id="A0A4R0R7M2"/>
<proteinExistence type="predicted"/>
<feature type="region of interest" description="Disordered" evidence="1">
    <location>
        <begin position="1"/>
        <end position="288"/>
    </location>
</feature>
<feature type="compositionally biased region" description="Basic residues" evidence="1">
    <location>
        <begin position="48"/>
        <end position="59"/>
    </location>
</feature>
<dbReference type="Proteomes" id="UP000292702">
    <property type="component" value="Unassembled WGS sequence"/>
</dbReference>
<keyword evidence="3" id="KW-1185">Reference proteome</keyword>
<organism evidence="2 3">
    <name type="scientific">Steccherinum ochraceum</name>
    <dbReference type="NCBI Taxonomy" id="92696"/>
    <lineage>
        <taxon>Eukaryota</taxon>
        <taxon>Fungi</taxon>
        <taxon>Dikarya</taxon>
        <taxon>Basidiomycota</taxon>
        <taxon>Agaricomycotina</taxon>
        <taxon>Agaricomycetes</taxon>
        <taxon>Polyporales</taxon>
        <taxon>Steccherinaceae</taxon>
        <taxon>Steccherinum</taxon>
    </lineage>
</organism>
<evidence type="ECO:0000256" key="1">
    <source>
        <dbReference type="SAM" id="MobiDB-lite"/>
    </source>
</evidence>
<feature type="compositionally biased region" description="Polar residues" evidence="1">
    <location>
        <begin position="109"/>
        <end position="118"/>
    </location>
</feature>
<feature type="compositionally biased region" description="Low complexity" evidence="1">
    <location>
        <begin position="205"/>
        <end position="218"/>
    </location>
</feature>